<keyword evidence="4 6" id="KW-1133">Transmembrane helix</keyword>
<accession>A0ABS5Z9I9</accession>
<dbReference type="Proteomes" id="UP000690515">
    <property type="component" value="Unassembled WGS sequence"/>
</dbReference>
<evidence type="ECO:0000256" key="6">
    <source>
        <dbReference type="SAM" id="Phobius"/>
    </source>
</evidence>
<feature type="transmembrane region" description="Helical" evidence="6">
    <location>
        <begin position="142"/>
        <end position="167"/>
    </location>
</feature>
<protein>
    <submittedName>
        <fullName evidence="7">LysE family translocator</fullName>
    </submittedName>
</protein>
<sequence length="202" mass="22759">MVFIVSWLAVMFPLVFSPGPTNIVFAANGASFGIRKSLPLLLGVNIIYLSKTIIIGFYFSSTLTFHPSALLYLRIVGALYIFWLAINLIKPINTNSSKQPKHFSFTDGALLQLLNSKGWLLVMLMFTSFTEQSTQVFGELGIMIMIVMLTMLNIFTHITWIWTGLFIVKLLKNTDYIKFINYGLALCMVIVGIYLILDAIQL</sequence>
<feature type="transmembrane region" description="Helical" evidence="6">
    <location>
        <begin position="38"/>
        <end position="59"/>
    </location>
</feature>
<feature type="transmembrane region" description="Helical" evidence="6">
    <location>
        <begin position="6"/>
        <end position="26"/>
    </location>
</feature>
<dbReference type="RefSeq" id="WP_215818884.1">
    <property type="nucleotide sequence ID" value="NZ_JAGSOY010000010.1"/>
</dbReference>
<proteinExistence type="predicted"/>
<dbReference type="PANTHER" id="PTHR30086">
    <property type="entry name" value="ARGININE EXPORTER PROTEIN ARGO"/>
    <property type="match status" value="1"/>
</dbReference>
<evidence type="ECO:0000256" key="4">
    <source>
        <dbReference type="ARBA" id="ARBA00022989"/>
    </source>
</evidence>
<keyword evidence="3 6" id="KW-0812">Transmembrane</keyword>
<dbReference type="EMBL" id="JAGSOY010000010">
    <property type="protein sequence ID" value="MBU2710717.1"/>
    <property type="molecule type" value="Genomic_DNA"/>
</dbReference>
<organism evidence="7 8">
    <name type="scientific">Zooshikella harenae</name>
    <dbReference type="NCBI Taxonomy" id="2827238"/>
    <lineage>
        <taxon>Bacteria</taxon>
        <taxon>Pseudomonadati</taxon>
        <taxon>Pseudomonadota</taxon>
        <taxon>Gammaproteobacteria</taxon>
        <taxon>Oceanospirillales</taxon>
        <taxon>Zooshikellaceae</taxon>
        <taxon>Zooshikella</taxon>
    </lineage>
</organism>
<keyword evidence="8" id="KW-1185">Reference proteome</keyword>
<gene>
    <name evidence="7" type="ORF">KCG35_06575</name>
</gene>
<reference evidence="7 8" key="1">
    <citation type="submission" date="2021-04" db="EMBL/GenBank/DDBJ databases">
        <authorList>
            <person name="Pira H."/>
            <person name="Risdian C."/>
            <person name="Wink J."/>
        </authorList>
    </citation>
    <scope>NUCLEOTIDE SEQUENCE [LARGE SCALE GENOMIC DNA]</scope>
    <source>
        <strain evidence="7 8">WH53</strain>
    </source>
</reference>
<evidence type="ECO:0000256" key="2">
    <source>
        <dbReference type="ARBA" id="ARBA00022475"/>
    </source>
</evidence>
<evidence type="ECO:0000256" key="3">
    <source>
        <dbReference type="ARBA" id="ARBA00022692"/>
    </source>
</evidence>
<feature type="transmembrane region" description="Helical" evidence="6">
    <location>
        <begin position="179"/>
        <end position="197"/>
    </location>
</feature>
<comment type="subcellular location">
    <subcellularLocation>
        <location evidence="1">Cell membrane</location>
        <topology evidence="1">Multi-pass membrane protein</topology>
    </subcellularLocation>
</comment>
<name>A0ABS5Z9I9_9GAMM</name>
<dbReference type="InterPro" id="IPR001123">
    <property type="entry name" value="LeuE-type"/>
</dbReference>
<evidence type="ECO:0000256" key="1">
    <source>
        <dbReference type="ARBA" id="ARBA00004651"/>
    </source>
</evidence>
<dbReference type="PANTHER" id="PTHR30086:SF20">
    <property type="entry name" value="ARGININE EXPORTER PROTEIN ARGO-RELATED"/>
    <property type="match status" value="1"/>
</dbReference>
<feature type="transmembrane region" description="Helical" evidence="6">
    <location>
        <begin position="110"/>
        <end position="130"/>
    </location>
</feature>
<keyword evidence="2" id="KW-1003">Cell membrane</keyword>
<keyword evidence="5 6" id="KW-0472">Membrane</keyword>
<evidence type="ECO:0000256" key="5">
    <source>
        <dbReference type="ARBA" id="ARBA00023136"/>
    </source>
</evidence>
<evidence type="ECO:0000313" key="7">
    <source>
        <dbReference type="EMBL" id="MBU2710717.1"/>
    </source>
</evidence>
<feature type="transmembrane region" description="Helical" evidence="6">
    <location>
        <begin position="71"/>
        <end position="89"/>
    </location>
</feature>
<comment type="caution">
    <text evidence="7">The sequence shown here is derived from an EMBL/GenBank/DDBJ whole genome shotgun (WGS) entry which is preliminary data.</text>
</comment>
<evidence type="ECO:0000313" key="8">
    <source>
        <dbReference type="Proteomes" id="UP000690515"/>
    </source>
</evidence>
<dbReference type="Pfam" id="PF01810">
    <property type="entry name" value="LysE"/>
    <property type="match status" value="1"/>
</dbReference>